<keyword evidence="5" id="KW-0186">Copper</keyword>
<keyword evidence="14" id="KW-1185">Reference proteome</keyword>
<dbReference type="GO" id="GO:0046872">
    <property type="term" value="F:metal ion binding"/>
    <property type="evidence" value="ECO:0007669"/>
    <property type="project" value="UniProtKB-KW"/>
</dbReference>
<feature type="signal peptide" evidence="11">
    <location>
        <begin position="1"/>
        <end position="16"/>
    </location>
</feature>
<keyword evidence="13" id="KW-0378">Hydrolase</keyword>
<keyword evidence="10" id="KW-0964">Secreted</keyword>
<keyword evidence="8 10" id="KW-0119">Carbohydrate metabolism</keyword>
<feature type="chain" id="PRO_5041426439" description="AA9 family lytic polysaccharide monooxygenase" evidence="11">
    <location>
        <begin position="17"/>
        <end position="324"/>
    </location>
</feature>
<dbReference type="GO" id="GO:0004497">
    <property type="term" value="F:monooxygenase activity"/>
    <property type="evidence" value="ECO:0007669"/>
    <property type="project" value="UniProtKB-KW"/>
</dbReference>
<keyword evidence="3 10" id="KW-0136">Cellulose degradation</keyword>
<dbReference type="InterPro" id="IPR035971">
    <property type="entry name" value="CBD_sf"/>
</dbReference>
<comment type="function">
    <text evidence="10">Lytic polysaccharide monooxygenase (LMPO) that depolymerizes crystalline and amorphous polysaccharides via the oxidation of scissile alpha- or beta-(1-4)-glycosidic bonds, yielding C1 and/or C4 oxidation products. Catalysis by LPMOs requires the reduction of the active-site copper from Cu(II) to Cu(I) by a reducing agent and H(2)O(2) or O(2) as a cosubstrate.</text>
</comment>
<evidence type="ECO:0000256" key="5">
    <source>
        <dbReference type="ARBA" id="ARBA00023008"/>
    </source>
</evidence>
<dbReference type="Proteomes" id="UP001175227">
    <property type="component" value="Unassembled WGS sequence"/>
</dbReference>
<dbReference type="EC" id="1.14.99.56" evidence="10"/>
<evidence type="ECO:0000256" key="3">
    <source>
        <dbReference type="ARBA" id="ARBA00023001"/>
    </source>
</evidence>
<proteinExistence type="predicted"/>
<dbReference type="GO" id="GO:0030245">
    <property type="term" value="P:cellulose catabolic process"/>
    <property type="evidence" value="ECO:0007669"/>
    <property type="project" value="UniProtKB-UniRule"/>
</dbReference>
<dbReference type="Gene3D" id="2.70.50.70">
    <property type="match status" value="1"/>
</dbReference>
<dbReference type="Pfam" id="PF00734">
    <property type="entry name" value="CBM_1"/>
    <property type="match status" value="1"/>
</dbReference>
<dbReference type="InterPro" id="IPR049892">
    <property type="entry name" value="AA9"/>
</dbReference>
<evidence type="ECO:0000313" key="14">
    <source>
        <dbReference type="Proteomes" id="UP001175227"/>
    </source>
</evidence>
<keyword evidence="7 10" id="KW-1015">Disulfide bond</keyword>
<dbReference type="AlphaFoldDB" id="A0AA39PQN1"/>
<accession>A0AA39PQN1</accession>
<dbReference type="GO" id="GO:0008810">
    <property type="term" value="F:cellulase activity"/>
    <property type="evidence" value="ECO:0007669"/>
    <property type="project" value="UniProtKB-UniRule"/>
</dbReference>
<comment type="subcellular location">
    <subcellularLocation>
        <location evidence="10">Secreted</location>
    </subcellularLocation>
</comment>
<keyword evidence="1" id="KW-0479">Metal-binding</keyword>
<dbReference type="SMART" id="SM00236">
    <property type="entry name" value="fCBD"/>
    <property type="match status" value="1"/>
</dbReference>
<keyword evidence="9 10" id="KW-0624">Polysaccharide degradation</keyword>
<dbReference type="PROSITE" id="PS00562">
    <property type="entry name" value="CBM1_1"/>
    <property type="match status" value="1"/>
</dbReference>
<sequence length="324" mass="33311">MFTYLTLLFYAASVSAHTIFQELYVNGVDQGHINGIRVPDYDGPITDVTSNDVICNGGINPYHQPMSTTIIPVPAGSQVTAEWHHTLAGADPSDPADPIDASHKGPITAYLAEVSSATQSTVTGLKWFKIYQDGYSNGKWAVDTLIANKGKVSFTIPSCIPAGQYLLRVEIIALHAASSYPGAQLYMECAQLQITGGGGASPATVSFPGAYSGTDPGIKINIYQPLSGYTIPGPAVFSCSGNNTAPAPSSTAALPSTSIAASTAAPVPSTSKVASTTSAVATAPSSGASVAQFGQCGGATYAGPTACASPFTCTMLNDYYSQCL</sequence>
<keyword evidence="2 11" id="KW-0732">Signal</keyword>
<gene>
    <name evidence="13" type="ORF">IW261DRAFT_615130</name>
</gene>
<evidence type="ECO:0000256" key="7">
    <source>
        <dbReference type="ARBA" id="ARBA00023157"/>
    </source>
</evidence>
<dbReference type="PANTHER" id="PTHR33353:SF18">
    <property type="entry name" value="ENDOGLUCANASE II"/>
    <property type="match status" value="1"/>
</dbReference>
<comment type="caution">
    <text evidence="13">The sequence shown here is derived from an EMBL/GenBank/DDBJ whole genome shotgun (WGS) entry which is preliminary data.</text>
</comment>
<keyword evidence="4" id="KW-0560">Oxidoreductase</keyword>
<organism evidence="13 14">
    <name type="scientific">Armillaria novae-zelandiae</name>
    <dbReference type="NCBI Taxonomy" id="153914"/>
    <lineage>
        <taxon>Eukaryota</taxon>
        <taxon>Fungi</taxon>
        <taxon>Dikarya</taxon>
        <taxon>Basidiomycota</taxon>
        <taxon>Agaricomycotina</taxon>
        <taxon>Agaricomycetes</taxon>
        <taxon>Agaricomycetidae</taxon>
        <taxon>Agaricales</taxon>
        <taxon>Marasmiineae</taxon>
        <taxon>Physalacriaceae</taxon>
        <taxon>Armillaria</taxon>
    </lineage>
</organism>
<evidence type="ECO:0000256" key="11">
    <source>
        <dbReference type="SAM" id="SignalP"/>
    </source>
</evidence>
<dbReference type="CDD" id="cd21175">
    <property type="entry name" value="LPMO_AA9"/>
    <property type="match status" value="1"/>
</dbReference>
<evidence type="ECO:0000256" key="8">
    <source>
        <dbReference type="ARBA" id="ARBA00023277"/>
    </source>
</evidence>
<evidence type="ECO:0000256" key="1">
    <source>
        <dbReference type="ARBA" id="ARBA00022723"/>
    </source>
</evidence>
<evidence type="ECO:0000259" key="12">
    <source>
        <dbReference type="PROSITE" id="PS51164"/>
    </source>
</evidence>
<protein>
    <recommendedName>
        <fullName evidence="10">AA9 family lytic polysaccharide monooxygenase</fullName>
        <ecNumber evidence="10">1.14.99.56</ecNumber>
    </recommendedName>
    <alternativeName>
        <fullName evidence="10">Endo-beta-1,4-glucanase</fullName>
    </alternativeName>
    <alternativeName>
        <fullName evidence="10">Glycosyl hydrolase 61 family protein</fullName>
    </alternativeName>
</protein>
<dbReference type="InterPro" id="IPR005103">
    <property type="entry name" value="AA9_LPMO"/>
</dbReference>
<evidence type="ECO:0000256" key="4">
    <source>
        <dbReference type="ARBA" id="ARBA00023002"/>
    </source>
</evidence>
<dbReference type="EMBL" id="JAUEPR010000003">
    <property type="protein sequence ID" value="KAK0487433.1"/>
    <property type="molecule type" value="Genomic_DNA"/>
</dbReference>
<dbReference type="InterPro" id="IPR000254">
    <property type="entry name" value="CBD"/>
</dbReference>
<name>A0AA39PQN1_9AGAR</name>
<evidence type="ECO:0000256" key="6">
    <source>
        <dbReference type="ARBA" id="ARBA00023033"/>
    </source>
</evidence>
<dbReference type="SUPFAM" id="SSF57180">
    <property type="entry name" value="Cellulose-binding domain"/>
    <property type="match status" value="1"/>
</dbReference>
<evidence type="ECO:0000256" key="10">
    <source>
        <dbReference type="RuleBase" id="RU368122"/>
    </source>
</evidence>
<dbReference type="PROSITE" id="PS51164">
    <property type="entry name" value="CBM1_2"/>
    <property type="match status" value="1"/>
</dbReference>
<evidence type="ECO:0000256" key="9">
    <source>
        <dbReference type="ARBA" id="ARBA00023326"/>
    </source>
</evidence>
<evidence type="ECO:0000313" key="13">
    <source>
        <dbReference type="EMBL" id="KAK0487433.1"/>
    </source>
</evidence>
<dbReference type="Pfam" id="PF03443">
    <property type="entry name" value="AA9"/>
    <property type="match status" value="1"/>
</dbReference>
<dbReference type="GO" id="GO:0030248">
    <property type="term" value="F:cellulose binding"/>
    <property type="evidence" value="ECO:0007669"/>
    <property type="project" value="UniProtKB-UniRule"/>
</dbReference>
<comment type="domain">
    <text evidence="10">Has a modular structure: an endo-beta-1,4-glucanase catalytic module at the N-terminus, a linker rich in serines and threonines, and a C-terminal carbohydrate-binding module (CBM).</text>
</comment>
<feature type="domain" description="CBM1" evidence="12">
    <location>
        <begin position="288"/>
        <end position="324"/>
    </location>
</feature>
<dbReference type="GO" id="GO:0005576">
    <property type="term" value="C:extracellular region"/>
    <property type="evidence" value="ECO:0007669"/>
    <property type="project" value="UniProtKB-SubCell"/>
</dbReference>
<dbReference type="PANTHER" id="PTHR33353">
    <property type="entry name" value="PUTATIVE (AFU_ORTHOLOGUE AFUA_1G12560)-RELATED"/>
    <property type="match status" value="1"/>
</dbReference>
<evidence type="ECO:0000256" key="2">
    <source>
        <dbReference type="ARBA" id="ARBA00022729"/>
    </source>
</evidence>
<reference evidence="13" key="1">
    <citation type="submission" date="2023-06" db="EMBL/GenBank/DDBJ databases">
        <authorList>
            <consortium name="Lawrence Berkeley National Laboratory"/>
            <person name="Ahrendt S."/>
            <person name="Sahu N."/>
            <person name="Indic B."/>
            <person name="Wong-Bajracharya J."/>
            <person name="Merenyi Z."/>
            <person name="Ke H.-M."/>
            <person name="Monk M."/>
            <person name="Kocsube S."/>
            <person name="Drula E."/>
            <person name="Lipzen A."/>
            <person name="Balint B."/>
            <person name="Henrissat B."/>
            <person name="Andreopoulos B."/>
            <person name="Martin F.M."/>
            <person name="Harder C.B."/>
            <person name="Rigling D."/>
            <person name="Ford K.L."/>
            <person name="Foster G.D."/>
            <person name="Pangilinan J."/>
            <person name="Papanicolaou A."/>
            <person name="Barry K."/>
            <person name="LaButti K."/>
            <person name="Viragh M."/>
            <person name="Koriabine M."/>
            <person name="Yan M."/>
            <person name="Riley R."/>
            <person name="Champramary S."/>
            <person name="Plett K.L."/>
            <person name="Tsai I.J."/>
            <person name="Slot J."/>
            <person name="Sipos G."/>
            <person name="Plett J."/>
            <person name="Nagy L.G."/>
            <person name="Grigoriev I.V."/>
        </authorList>
    </citation>
    <scope>NUCLEOTIDE SEQUENCE</scope>
    <source>
        <strain evidence="13">ICMP 16352</strain>
    </source>
</reference>
<keyword evidence="6" id="KW-0503">Monooxygenase</keyword>
<comment type="catalytic activity">
    <reaction evidence="10">
        <text>[(1-&gt;4)-beta-D-glucosyl]n+m + reduced acceptor + O2 = 4-dehydro-beta-D-glucosyl-[(1-&gt;4)-beta-D-glucosyl]n-1 + [(1-&gt;4)-beta-D-glucosyl]m + acceptor + H2O.</text>
        <dbReference type="EC" id="1.14.99.56"/>
    </reaction>
</comment>